<dbReference type="AlphaFoldDB" id="A0A060Z311"/>
<organism evidence="2 3">
    <name type="scientific">Oncorhynchus mykiss</name>
    <name type="common">Rainbow trout</name>
    <name type="synonym">Salmo gairdneri</name>
    <dbReference type="NCBI Taxonomy" id="8022"/>
    <lineage>
        <taxon>Eukaryota</taxon>
        <taxon>Metazoa</taxon>
        <taxon>Chordata</taxon>
        <taxon>Craniata</taxon>
        <taxon>Vertebrata</taxon>
        <taxon>Euteleostomi</taxon>
        <taxon>Actinopterygii</taxon>
        <taxon>Neopterygii</taxon>
        <taxon>Teleostei</taxon>
        <taxon>Protacanthopterygii</taxon>
        <taxon>Salmoniformes</taxon>
        <taxon>Salmonidae</taxon>
        <taxon>Salmoninae</taxon>
        <taxon>Oncorhynchus</taxon>
    </lineage>
</organism>
<dbReference type="Proteomes" id="UP000193380">
    <property type="component" value="Unassembled WGS sequence"/>
</dbReference>
<dbReference type="EMBL" id="FR937719">
    <property type="protein sequence ID" value="CDQ98473.1"/>
    <property type="molecule type" value="Genomic_DNA"/>
</dbReference>
<evidence type="ECO:0000313" key="3">
    <source>
        <dbReference type="Proteomes" id="UP000193380"/>
    </source>
</evidence>
<reference evidence="2" key="1">
    <citation type="journal article" date="2014" name="Nat. Commun.">
        <title>The rainbow trout genome provides novel insights into evolution after whole-genome duplication in vertebrates.</title>
        <authorList>
            <person name="Berthelot C."/>
            <person name="Brunet F."/>
            <person name="Chalopin D."/>
            <person name="Juanchich A."/>
            <person name="Bernard M."/>
            <person name="Noel B."/>
            <person name="Bento P."/>
            <person name="Da Silva C."/>
            <person name="Labadie K."/>
            <person name="Alberti A."/>
            <person name="Aury J.M."/>
            <person name="Louis A."/>
            <person name="Dehais P."/>
            <person name="Bardou P."/>
            <person name="Montfort J."/>
            <person name="Klopp C."/>
            <person name="Cabau C."/>
            <person name="Gaspin C."/>
            <person name="Thorgaard G.H."/>
            <person name="Boussaha M."/>
            <person name="Quillet E."/>
            <person name="Guyomard R."/>
            <person name="Galiana D."/>
            <person name="Bobe J."/>
            <person name="Volff J.N."/>
            <person name="Genet C."/>
            <person name="Wincker P."/>
            <person name="Jaillon O."/>
            <person name="Roest Crollius H."/>
            <person name="Guiguen Y."/>
        </authorList>
    </citation>
    <scope>NUCLEOTIDE SEQUENCE [LARGE SCALE GENOMIC DNA]</scope>
</reference>
<gene>
    <name evidence="2" type="ORF">GSONMT00009419001</name>
</gene>
<evidence type="ECO:0000313" key="2">
    <source>
        <dbReference type="EMBL" id="CDQ98473.1"/>
    </source>
</evidence>
<dbReference type="STRING" id="8022.A0A060Z311"/>
<reference evidence="2" key="2">
    <citation type="submission" date="2014-03" db="EMBL/GenBank/DDBJ databases">
        <authorList>
            <person name="Genoscope - CEA"/>
        </authorList>
    </citation>
    <scope>NUCLEOTIDE SEQUENCE</scope>
</reference>
<name>A0A060Z311_ONCMY</name>
<proteinExistence type="predicted"/>
<feature type="region of interest" description="Disordered" evidence="1">
    <location>
        <begin position="66"/>
        <end position="85"/>
    </location>
</feature>
<accession>A0A060Z311</accession>
<evidence type="ECO:0000256" key="1">
    <source>
        <dbReference type="SAM" id="MobiDB-lite"/>
    </source>
</evidence>
<dbReference type="PaxDb" id="8022-A0A060Z311"/>
<protein>
    <submittedName>
        <fullName evidence="2">Uncharacterized protein</fullName>
    </submittedName>
</protein>
<sequence length="103" mass="10864">MSGFDENPFVDAVDVNPFQDASVTQITSGGIETVEEFNPFSASAMGTHTGITIPISAASSQPAVLQASAVEPTPQVSNRDLNEEEGGWQCGTLTILDKTRTSF</sequence>